<proteinExistence type="predicted"/>
<reference evidence="2 3" key="1">
    <citation type="journal article" date="2023" name="Sci. Data">
        <title>Genome assembly of the Korean intertidal mud-creeper Batillaria attramentaria.</title>
        <authorList>
            <person name="Patra A.K."/>
            <person name="Ho P.T."/>
            <person name="Jun S."/>
            <person name="Lee S.J."/>
            <person name="Kim Y."/>
            <person name="Won Y.J."/>
        </authorList>
    </citation>
    <scope>NUCLEOTIDE SEQUENCE [LARGE SCALE GENOMIC DNA]</scope>
    <source>
        <strain evidence="2">Wonlab-2016</strain>
    </source>
</reference>
<sequence>MKMGNNCARISHRRFLYIREACTEFGRNISRNPPHDTETSPAAHHKTQKHLPQPTTRHRNISRNPPQDTETSPATHHKTQKHLPQPTTRHNLCTQDVIKRALLRFVCHISTENRKI</sequence>
<evidence type="ECO:0000313" key="3">
    <source>
        <dbReference type="Proteomes" id="UP001519460"/>
    </source>
</evidence>
<feature type="compositionally biased region" description="Polar residues" evidence="1">
    <location>
        <begin position="62"/>
        <end position="74"/>
    </location>
</feature>
<organism evidence="2 3">
    <name type="scientific">Batillaria attramentaria</name>
    <dbReference type="NCBI Taxonomy" id="370345"/>
    <lineage>
        <taxon>Eukaryota</taxon>
        <taxon>Metazoa</taxon>
        <taxon>Spiralia</taxon>
        <taxon>Lophotrochozoa</taxon>
        <taxon>Mollusca</taxon>
        <taxon>Gastropoda</taxon>
        <taxon>Caenogastropoda</taxon>
        <taxon>Sorbeoconcha</taxon>
        <taxon>Cerithioidea</taxon>
        <taxon>Batillariidae</taxon>
        <taxon>Batillaria</taxon>
    </lineage>
</organism>
<protein>
    <submittedName>
        <fullName evidence="2">Uncharacterized protein</fullName>
    </submittedName>
</protein>
<name>A0ABD0K072_9CAEN</name>
<feature type="region of interest" description="Disordered" evidence="1">
    <location>
        <begin position="26"/>
        <end position="88"/>
    </location>
</feature>
<evidence type="ECO:0000313" key="2">
    <source>
        <dbReference type="EMBL" id="KAK7480347.1"/>
    </source>
</evidence>
<dbReference type="Proteomes" id="UP001519460">
    <property type="component" value="Unassembled WGS sequence"/>
</dbReference>
<keyword evidence="3" id="KW-1185">Reference proteome</keyword>
<dbReference type="EMBL" id="JACVVK020000283">
    <property type="protein sequence ID" value="KAK7480347.1"/>
    <property type="molecule type" value="Genomic_DNA"/>
</dbReference>
<accession>A0ABD0K072</accession>
<gene>
    <name evidence="2" type="ORF">BaRGS_00028394</name>
</gene>
<comment type="caution">
    <text evidence="2">The sequence shown here is derived from an EMBL/GenBank/DDBJ whole genome shotgun (WGS) entry which is preliminary data.</text>
</comment>
<dbReference type="AlphaFoldDB" id="A0ABD0K072"/>
<evidence type="ECO:0000256" key="1">
    <source>
        <dbReference type="SAM" id="MobiDB-lite"/>
    </source>
</evidence>